<evidence type="ECO:0000256" key="7">
    <source>
        <dbReference type="RuleBase" id="RU003679"/>
    </source>
</evidence>
<feature type="signal peptide" evidence="8">
    <location>
        <begin position="1"/>
        <end position="29"/>
    </location>
</feature>
<dbReference type="Pfam" id="PF21317">
    <property type="entry name" value="BetaGal_ABD_1"/>
    <property type="match status" value="1"/>
</dbReference>
<dbReference type="Pfam" id="PF00754">
    <property type="entry name" value="F5_F8_type_C"/>
    <property type="match status" value="1"/>
</dbReference>
<evidence type="ECO:0000259" key="9">
    <source>
        <dbReference type="PROSITE" id="PS50022"/>
    </source>
</evidence>
<dbReference type="Pfam" id="PF01301">
    <property type="entry name" value="Glyco_hydro_35"/>
    <property type="match status" value="1"/>
</dbReference>
<dbReference type="InterPro" id="IPR019801">
    <property type="entry name" value="Glyco_hydro_35_CS"/>
</dbReference>
<dbReference type="InterPro" id="IPR008979">
    <property type="entry name" value="Galactose-bd-like_sf"/>
</dbReference>
<dbReference type="SUPFAM" id="SSF51445">
    <property type="entry name" value="(Trans)glycosidases"/>
    <property type="match status" value="1"/>
</dbReference>
<evidence type="ECO:0000256" key="4">
    <source>
        <dbReference type="ARBA" id="ARBA00023180"/>
    </source>
</evidence>
<dbReference type="FunFam" id="3.20.20.80:FF:000017">
    <property type="entry name" value="Beta-galactosidase"/>
    <property type="match status" value="1"/>
</dbReference>
<feature type="chain" id="PRO_5026969835" description="Beta-galactosidase" evidence="8">
    <location>
        <begin position="30"/>
        <end position="786"/>
    </location>
</feature>
<dbReference type="GO" id="GO:0004565">
    <property type="term" value="F:beta-galactosidase activity"/>
    <property type="evidence" value="ECO:0007669"/>
    <property type="project" value="UniProtKB-EC"/>
</dbReference>
<dbReference type="Gene3D" id="2.60.120.260">
    <property type="entry name" value="Galactose-binding domain-like"/>
    <property type="match status" value="4"/>
</dbReference>
<organism evidence="10">
    <name type="scientific">Paraprevotella clara</name>
    <dbReference type="NCBI Taxonomy" id="454154"/>
    <lineage>
        <taxon>Bacteria</taxon>
        <taxon>Pseudomonadati</taxon>
        <taxon>Bacteroidota</taxon>
        <taxon>Bacteroidia</taxon>
        <taxon>Bacteroidales</taxon>
        <taxon>Prevotellaceae</taxon>
        <taxon>Paraprevotella</taxon>
    </lineage>
</organism>
<keyword evidence="5 6" id="KW-0326">Glycosidase</keyword>
<dbReference type="SUPFAM" id="SSF49785">
    <property type="entry name" value="Galactose-binding domain-like"/>
    <property type="match status" value="2"/>
</dbReference>
<name>A0A6N3GYK6_9BACT</name>
<keyword evidence="3 6" id="KW-0378">Hydrolase</keyword>
<protein>
    <recommendedName>
        <fullName evidence="6">Beta-galactosidase</fullName>
        <ecNumber evidence="6">3.2.1.23</ecNumber>
    </recommendedName>
</protein>
<dbReference type="PANTHER" id="PTHR23421">
    <property type="entry name" value="BETA-GALACTOSIDASE RELATED"/>
    <property type="match status" value="1"/>
</dbReference>
<proteinExistence type="inferred from homology"/>
<keyword evidence="2 8" id="KW-0732">Signal</keyword>
<dbReference type="InterPro" id="IPR048912">
    <property type="entry name" value="BetaGal1-like_ABD1"/>
</dbReference>
<evidence type="ECO:0000256" key="3">
    <source>
        <dbReference type="ARBA" id="ARBA00022801"/>
    </source>
</evidence>
<dbReference type="InterPro" id="IPR048913">
    <property type="entry name" value="BetaGal_gal-bd"/>
</dbReference>
<dbReference type="GO" id="GO:0005975">
    <property type="term" value="P:carbohydrate metabolic process"/>
    <property type="evidence" value="ECO:0007669"/>
    <property type="project" value="InterPro"/>
</dbReference>
<feature type="domain" description="F5/8 type C" evidence="9">
    <location>
        <begin position="685"/>
        <end position="786"/>
    </location>
</feature>
<evidence type="ECO:0000313" key="10">
    <source>
        <dbReference type="EMBL" id="VYU69568.1"/>
    </source>
</evidence>
<keyword evidence="4" id="KW-0325">Glycoprotein</keyword>
<comment type="catalytic activity">
    <reaction evidence="6">
        <text>Hydrolysis of terminal non-reducing beta-D-galactose residues in beta-D-galactosides.</text>
        <dbReference type="EC" id="3.2.1.23"/>
    </reaction>
</comment>
<dbReference type="EMBL" id="CACRUT010000031">
    <property type="protein sequence ID" value="VYU69568.1"/>
    <property type="molecule type" value="Genomic_DNA"/>
</dbReference>
<evidence type="ECO:0000256" key="5">
    <source>
        <dbReference type="ARBA" id="ARBA00023295"/>
    </source>
</evidence>
<evidence type="ECO:0000256" key="6">
    <source>
        <dbReference type="RuleBase" id="RU000675"/>
    </source>
</evidence>
<dbReference type="Pfam" id="PF21467">
    <property type="entry name" value="BetaGal_gal-bd"/>
    <property type="match status" value="1"/>
</dbReference>
<comment type="similarity">
    <text evidence="1 7">Belongs to the glycosyl hydrolase 35 family.</text>
</comment>
<dbReference type="InterPro" id="IPR000421">
    <property type="entry name" value="FA58C"/>
</dbReference>
<dbReference type="AlphaFoldDB" id="A0A6N3GYK6"/>
<reference evidence="10" key="1">
    <citation type="submission" date="2019-11" db="EMBL/GenBank/DDBJ databases">
        <authorList>
            <person name="Feng L."/>
        </authorList>
    </citation>
    <scope>NUCLEOTIDE SEQUENCE</scope>
    <source>
        <strain evidence="10">PclaraLFYP37</strain>
    </source>
</reference>
<dbReference type="Gene3D" id="3.20.20.80">
    <property type="entry name" value="Glycosidases"/>
    <property type="match status" value="1"/>
</dbReference>
<dbReference type="InterPro" id="IPR001944">
    <property type="entry name" value="Glycoside_Hdrlase_35"/>
</dbReference>
<dbReference type="EC" id="3.2.1.23" evidence="6"/>
<dbReference type="InterPro" id="IPR017853">
    <property type="entry name" value="GH"/>
</dbReference>
<evidence type="ECO:0000256" key="2">
    <source>
        <dbReference type="ARBA" id="ARBA00022729"/>
    </source>
</evidence>
<accession>A0A6N3GYK6</accession>
<dbReference type="PRINTS" id="PR00742">
    <property type="entry name" value="GLHYDRLASE35"/>
</dbReference>
<evidence type="ECO:0000256" key="1">
    <source>
        <dbReference type="ARBA" id="ARBA00009809"/>
    </source>
</evidence>
<dbReference type="InterPro" id="IPR031330">
    <property type="entry name" value="Gly_Hdrlase_35_cat"/>
</dbReference>
<dbReference type="PROSITE" id="PS50022">
    <property type="entry name" value="FA58C_3"/>
    <property type="match status" value="1"/>
</dbReference>
<evidence type="ECO:0000256" key="8">
    <source>
        <dbReference type="SAM" id="SignalP"/>
    </source>
</evidence>
<gene>
    <name evidence="10" type="primary">bga</name>
    <name evidence="10" type="ORF">PCLFYP37_00712</name>
</gene>
<dbReference type="RefSeq" id="WP_287544498.1">
    <property type="nucleotide sequence ID" value="NZ_CACRUT010000031.1"/>
</dbReference>
<dbReference type="PROSITE" id="PS01182">
    <property type="entry name" value="GLYCOSYL_HYDROL_F35"/>
    <property type="match status" value="1"/>
</dbReference>
<sequence length="786" mass="89075">MMNLNRSISHALKASLLTAGLFLFTPTEAAAKTETFGVGNKTFLLNGKPFIIKAAEVHYPRIPRPYWEQRIKMCKALGMNTLCLYVFWNIHEQEEGKFDFTGNNDVAEFIRLAQENGLYVIVRPGPYVCAEWEMGGLPWWLLKKKDIRLREQDPYFMERYRIFAQKLGEQIGDLTIEKGGPIIMVQVENEYGSYGEDKPYVSAIRDIIRDSGFDKVTLFQCDWSSNFTKNGLDDLVWTMNFGTGANIENEFKKLGELRPESPQMCSEFWSGWFDKWGGRHETRGSKEMVGGLKEMLDKGISFSLYMTHGGTSWGHWAGANSPGFSPDVTSYDYDAPINEAGQVTPKYMELREMLAGYSDKKLPSIPKEFPVINVPKIQFTEVAPLFENLPAPHASMDIQTMEALNQGWGSILYRTKTPAVPTQSVLTITDAHDFAQVFINGKLIGSIDRRNHEKTMLLPAMKEGDQLDILVEAMGRINFGRAIKDFKGITEKVELSYTMNTGSQVTVNLKNWQIYTLSDSYQVQKDMKYVPLKDQKVPGCYRATFNLKKTGDTFLNLETWGKGQVYVNGHAIGRFWKIGPQQTLYMPGCWLKKGENEIIVQDIVGPQETVVEGLSKPIIDKLNVDAPNTHRKEGQTLNLAGETPCKAGEFAAGNGWQEVRFDQPVTGRYVCIEALNSHNNREYACIAEWYMLDGKGQRISREPWTVAYADDEDISSGNKTADKIFDLQESTYWSTNKDVKFPHYIVLDLGAEQTLGGFQYLPRVEQGAPESIKGYKIYVKSQPFKF</sequence>